<dbReference type="PROSITE" id="PS51371">
    <property type="entry name" value="CBS"/>
    <property type="match status" value="2"/>
</dbReference>
<gene>
    <name evidence="13" type="ORF">NSPWAT_1688</name>
</gene>
<feature type="domain" description="CNNM transmembrane" evidence="12">
    <location>
        <begin position="1"/>
        <end position="188"/>
    </location>
</feature>
<evidence type="ECO:0000259" key="12">
    <source>
        <dbReference type="PROSITE" id="PS51846"/>
    </source>
</evidence>
<protein>
    <recommendedName>
        <fullName evidence="15">HlyC/CorC family transporter</fullName>
    </recommendedName>
</protein>
<evidence type="ECO:0000256" key="5">
    <source>
        <dbReference type="ARBA" id="ARBA00023122"/>
    </source>
</evidence>
<dbReference type="Gene3D" id="3.10.580.10">
    <property type="entry name" value="CBS-domain"/>
    <property type="match status" value="1"/>
</dbReference>
<dbReference type="InterPro" id="IPR002550">
    <property type="entry name" value="CNNM"/>
</dbReference>
<evidence type="ECO:0000313" key="14">
    <source>
        <dbReference type="Proteomes" id="UP001157733"/>
    </source>
</evidence>
<dbReference type="InterPro" id="IPR044751">
    <property type="entry name" value="Ion_transp-like_CBS"/>
</dbReference>
<evidence type="ECO:0008006" key="15">
    <source>
        <dbReference type="Google" id="ProtNLM"/>
    </source>
</evidence>
<dbReference type="InterPro" id="IPR046342">
    <property type="entry name" value="CBS_dom_sf"/>
</dbReference>
<evidence type="ECO:0000256" key="1">
    <source>
        <dbReference type="ARBA" id="ARBA00004141"/>
    </source>
</evidence>
<feature type="domain" description="CBS" evidence="11">
    <location>
        <begin position="207"/>
        <end position="266"/>
    </location>
</feature>
<dbReference type="Pfam" id="PF00571">
    <property type="entry name" value="CBS"/>
    <property type="match status" value="2"/>
</dbReference>
<dbReference type="SMART" id="SM00116">
    <property type="entry name" value="CBS"/>
    <property type="match status" value="2"/>
</dbReference>
<dbReference type="SUPFAM" id="SSF56176">
    <property type="entry name" value="FAD-binding/transporter-associated domain-like"/>
    <property type="match status" value="1"/>
</dbReference>
<dbReference type="Gene3D" id="3.30.465.10">
    <property type="match status" value="1"/>
</dbReference>
<dbReference type="InterPro" id="IPR036318">
    <property type="entry name" value="FAD-bd_PCMH-like_sf"/>
</dbReference>
<dbReference type="SMART" id="SM01091">
    <property type="entry name" value="CorC_HlyC"/>
    <property type="match status" value="1"/>
</dbReference>
<keyword evidence="5 7" id="KW-0129">CBS domain</keyword>
<dbReference type="SUPFAM" id="SSF54631">
    <property type="entry name" value="CBS-domain pair"/>
    <property type="match status" value="1"/>
</dbReference>
<keyword evidence="6 8" id="KW-0472">Membrane</keyword>
<organism evidence="13 14">
    <name type="scientific">Nitrospina watsonii</name>
    <dbReference type="NCBI Taxonomy" id="1323948"/>
    <lineage>
        <taxon>Bacteria</taxon>
        <taxon>Pseudomonadati</taxon>
        <taxon>Nitrospinota/Tectimicrobiota group</taxon>
        <taxon>Nitrospinota</taxon>
        <taxon>Nitrospinia</taxon>
        <taxon>Nitrospinales</taxon>
        <taxon>Nitrospinaceae</taxon>
        <taxon>Nitrospina</taxon>
    </lineage>
</organism>
<keyword evidence="2 8" id="KW-0812">Transmembrane</keyword>
<feature type="domain" description="CBS" evidence="11">
    <location>
        <begin position="269"/>
        <end position="326"/>
    </location>
</feature>
<evidence type="ECO:0000259" key="11">
    <source>
        <dbReference type="PROSITE" id="PS51371"/>
    </source>
</evidence>
<evidence type="ECO:0000256" key="4">
    <source>
        <dbReference type="ARBA" id="ARBA00022989"/>
    </source>
</evidence>
<accession>A0ABM9HE69</accession>
<feature type="transmembrane region" description="Helical" evidence="10">
    <location>
        <begin position="89"/>
        <end position="110"/>
    </location>
</feature>
<feature type="transmembrane region" description="Helical" evidence="10">
    <location>
        <begin position="6"/>
        <end position="30"/>
    </location>
</feature>
<dbReference type="Pfam" id="PF03471">
    <property type="entry name" value="CorC_HlyC"/>
    <property type="match status" value="1"/>
</dbReference>
<keyword evidence="3" id="KW-0677">Repeat</keyword>
<dbReference type="InterPro" id="IPR016169">
    <property type="entry name" value="FAD-bd_PCMH_sub2"/>
</dbReference>
<evidence type="ECO:0000256" key="9">
    <source>
        <dbReference type="SAM" id="MobiDB-lite"/>
    </source>
</evidence>
<dbReference type="EMBL" id="OX336137">
    <property type="protein sequence ID" value="CAI2718547.1"/>
    <property type="molecule type" value="Genomic_DNA"/>
</dbReference>
<dbReference type="PANTHER" id="PTHR22777">
    <property type="entry name" value="HEMOLYSIN-RELATED"/>
    <property type="match status" value="1"/>
</dbReference>
<evidence type="ECO:0000313" key="13">
    <source>
        <dbReference type="EMBL" id="CAI2718547.1"/>
    </source>
</evidence>
<name>A0ABM9HE69_9BACT</name>
<dbReference type="InterPro" id="IPR000644">
    <property type="entry name" value="CBS_dom"/>
</dbReference>
<keyword evidence="4 8" id="KW-1133">Transmembrane helix</keyword>
<dbReference type="RefSeq" id="WP_282011440.1">
    <property type="nucleotide sequence ID" value="NZ_OX336137.1"/>
</dbReference>
<dbReference type="InterPro" id="IPR005170">
    <property type="entry name" value="Transptr-assoc_dom"/>
</dbReference>
<keyword evidence="14" id="KW-1185">Reference proteome</keyword>
<proteinExistence type="predicted"/>
<dbReference type="Pfam" id="PF01595">
    <property type="entry name" value="CNNM"/>
    <property type="match status" value="1"/>
</dbReference>
<feature type="transmembrane region" description="Helical" evidence="10">
    <location>
        <begin position="131"/>
        <end position="151"/>
    </location>
</feature>
<comment type="subcellular location">
    <subcellularLocation>
        <location evidence="1">Membrane</location>
        <topology evidence="1">Multi-pass membrane protein</topology>
    </subcellularLocation>
</comment>
<evidence type="ECO:0000256" key="3">
    <source>
        <dbReference type="ARBA" id="ARBA00022737"/>
    </source>
</evidence>
<evidence type="ECO:0000256" key="6">
    <source>
        <dbReference type="ARBA" id="ARBA00023136"/>
    </source>
</evidence>
<evidence type="ECO:0000256" key="7">
    <source>
        <dbReference type="PROSITE-ProRule" id="PRU00703"/>
    </source>
</evidence>
<evidence type="ECO:0000256" key="8">
    <source>
        <dbReference type="PROSITE-ProRule" id="PRU01193"/>
    </source>
</evidence>
<evidence type="ECO:0000256" key="2">
    <source>
        <dbReference type="ARBA" id="ARBA00022692"/>
    </source>
</evidence>
<dbReference type="Proteomes" id="UP001157733">
    <property type="component" value="Chromosome"/>
</dbReference>
<reference evidence="13 14" key="1">
    <citation type="submission" date="2022-09" db="EMBL/GenBank/DDBJ databases">
        <authorList>
            <person name="Kop L."/>
        </authorList>
    </citation>
    <scope>NUCLEOTIDE SEQUENCE [LARGE SCALE GENOMIC DNA]</scope>
    <source>
        <strain evidence="13 14">347</strain>
    </source>
</reference>
<feature type="transmembrane region" description="Helical" evidence="10">
    <location>
        <begin position="59"/>
        <end position="83"/>
    </location>
</feature>
<dbReference type="CDD" id="cd04590">
    <property type="entry name" value="CBS_pair_CorC_HlyC_assoc"/>
    <property type="match status" value="1"/>
</dbReference>
<dbReference type="PANTHER" id="PTHR22777:SF17">
    <property type="entry name" value="UPF0053 PROTEIN SLL0260"/>
    <property type="match status" value="1"/>
</dbReference>
<feature type="region of interest" description="Disordered" evidence="9">
    <location>
        <begin position="415"/>
        <end position="471"/>
    </location>
</feature>
<dbReference type="PROSITE" id="PS51846">
    <property type="entry name" value="CNNM"/>
    <property type="match status" value="1"/>
</dbReference>
<sequence length="471" mass="52809">MDLGTTLILVGAFILMEGFFSGCEIGMISVNRIRMEQLSGEGVRSARLINKLLQTPEQLFAITSLGTNLCVVSSTAVFTSYLVTHFGRWGDFLSMLIISPFILFAGEIVPKLIFQSRSDAIMSAMVYPLNIFSKILAPFNALFTHLNAFIYKKIFKQSDVPTYTRISREQIRHISHPESDTSELEPEERVMIHKIFNFGELSAEQCMVPLIQLYAISDTATVEEANKLANESGFSRLPVFHERMFNLIGILNTFDLLTVPQDASPITDLIRPAYYIPPNKKLDDLLKELQQRGLHLAIVVDEHGGCVGIITIEDLLEQIVGEIEDEYDEPQKYYEKYDEDGYLVQGDIEIAMLNEELHLDLPEGDYETVAGLMIDRLEKIPVAGDQVIVEGCRLTVKEASKRKINSVILRRLPPDYDAENKDEDPVGNGGTTPTVREKPAPDGDDQLLPEQPPVEKKKKPEKASSLSSPRS</sequence>
<evidence type="ECO:0000256" key="10">
    <source>
        <dbReference type="SAM" id="Phobius"/>
    </source>
</evidence>